<dbReference type="EMBL" id="PNIE01000097">
    <property type="protein sequence ID" value="PMP60900.1"/>
    <property type="molecule type" value="Genomic_DNA"/>
</dbReference>
<comment type="caution">
    <text evidence="7">The sequence shown here is derived from an EMBL/GenBank/DDBJ whole genome shotgun (WGS) entry which is preliminary data.</text>
</comment>
<feature type="transmembrane region" description="Helical" evidence="6">
    <location>
        <begin position="118"/>
        <end position="139"/>
    </location>
</feature>
<evidence type="ECO:0000313" key="7">
    <source>
        <dbReference type="EMBL" id="PMP60900.1"/>
    </source>
</evidence>
<evidence type="ECO:0000256" key="1">
    <source>
        <dbReference type="ARBA" id="ARBA00004651"/>
    </source>
</evidence>
<evidence type="ECO:0008006" key="9">
    <source>
        <dbReference type="Google" id="ProtNLM"/>
    </source>
</evidence>
<keyword evidence="3 6" id="KW-0812">Transmembrane</keyword>
<dbReference type="InterPro" id="IPR020948">
    <property type="entry name" value="P_starv_induced_PsiE-like"/>
</dbReference>
<comment type="subcellular location">
    <subcellularLocation>
        <location evidence="1">Cell membrane</location>
        <topology evidence="1">Multi-pass membrane protein</topology>
    </subcellularLocation>
</comment>
<accession>A0A2N7PHY3</accession>
<keyword evidence="2" id="KW-1003">Cell membrane</keyword>
<evidence type="ECO:0000313" key="8">
    <source>
        <dbReference type="Proteomes" id="UP000235731"/>
    </source>
</evidence>
<feature type="transmembrane region" description="Helical" evidence="6">
    <location>
        <begin position="20"/>
        <end position="38"/>
    </location>
</feature>
<evidence type="ECO:0000256" key="4">
    <source>
        <dbReference type="ARBA" id="ARBA00022989"/>
    </source>
</evidence>
<feature type="transmembrane region" description="Helical" evidence="6">
    <location>
        <begin position="88"/>
        <end position="106"/>
    </location>
</feature>
<gene>
    <name evidence="7" type="ORF">C0197_06435</name>
</gene>
<sequence length="164" mass="19046">MKNLQEKFLKFYNTTINLTYNITILILIVVLVFIQIRIFLDLGNLLMEKTARLGVKELVTSVLTLIVVLELIRAFVEYFEHHRIRIEILLEVLIAFGIREFMILIFQEKIHAQDVLYWTLGIFVLVLGRSLSILIKPGITKVSQFKSLKANRRRLKSSDSSPSL</sequence>
<dbReference type="AlphaFoldDB" id="A0A2N7PHY3"/>
<evidence type="ECO:0000256" key="2">
    <source>
        <dbReference type="ARBA" id="ARBA00022475"/>
    </source>
</evidence>
<evidence type="ECO:0000256" key="3">
    <source>
        <dbReference type="ARBA" id="ARBA00022692"/>
    </source>
</evidence>
<protein>
    <recommendedName>
        <fullName evidence="9">Phosphate-starvation-inducible E-like protein</fullName>
    </recommendedName>
</protein>
<proteinExistence type="predicted"/>
<keyword evidence="4 6" id="KW-1133">Transmembrane helix</keyword>
<dbReference type="Pfam" id="PF06146">
    <property type="entry name" value="PsiE"/>
    <property type="match status" value="1"/>
</dbReference>
<keyword evidence="5 6" id="KW-0472">Membrane</keyword>
<evidence type="ECO:0000256" key="6">
    <source>
        <dbReference type="SAM" id="Phobius"/>
    </source>
</evidence>
<feature type="transmembrane region" description="Helical" evidence="6">
    <location>
        <begin position="58"/>
        <end position="76"/>
    </location>
</feature>
<reference evidence="7 8" key="1">
    <citation type="submission" date="2018-01" db="EMBL/GenBank/DDBJ databases">
        <title>Metagenomic assembled genomes from two thermal pools in the Uzon Caldera, Kamchatka, Russia.</title>
        <authorList>
            <person name="Wilkins L."/>
            <person name="Ettinger C."/>
        </authorList>
    </citation>
    <scope>NUCLEOTIDE SEQUENCE [LARGE SCALE GENOMIC DNA]</scope>
    <source>
        <strain evidence="7">ZAV-15</strain>
    </source>
</reference>
<name>A0A2N7PHY3_9BACT</name>
<dbReference type="GO" id="GO:0005886">
    <property type="term" value="C:plasma membrane"/>
    <property type="evidence" value="ECO:0007669"/>
    <property type="project" value="UniProtKB-SubCell"/>
</dbReference>
<dbReference type="Proteomes" id="UP000235731">
    <property type="component" value="Unassembled WGS sequence"/>
</dbReference>
<organism evidence="7 8">
    <name type="scientific">Caldimicrobium thiodismutans</name>
    <dbReference type="NCBI Taxonomy" id="1653476"/>
    <lineage>
        <taxon>Bacteria</taxon>
        <taxon>Pseudomonadati</taxon>
        <taxon>Thermodesulfobacteriota</taxon>
        <taxon>Thermodesulfobacteria</taxon>
        <taxon>Thermodesulfobacteriales</taxon>
        <taxon>Thermodesulfobacteriaceae</taxon>
        <taxon>Caldimicrobium</taxon>
    </lineage>
</organism>
<evidence type="ECO:0000256" key="5">
    <source>
        <dbReference type="ARBA" id="ARBA00023136"/>
    </source>
</evidence>